<dbReference type="EMBL" id="MAGO01000004">
    <property type="protein sequence ID" value="OCC15649.1"/>
    <property type="molecule type" value="Genomic_DNA"/>
</dbReference>
<dbReference type="Proteomes" id="UP000093080">
    <property type="component" value="Unassembled WGS sequence"/>
</dbReference>
<reference evidence="3 4" key="1">
    <citation type="submission" date="2016-06" db="EMBL/GenBank/DDBJ databases">
        <title>Respiratory ammonification of nitrate coupled to the oxidation of elemental sulfur in deep-sea autotrophic thermophilic bacteria.</title>
        <authorList>
            <person name="Slobodkina G.B."/>
            <person name="Mardanov A.V."/>
            <person name="Ravin N.V."/>
            <person name="Frolova A.A."/>
            <person name="Viryasiv M.B."/>
            <person name="Chernyh N.A."/>
            <person name="Bonch-Osmolovskaya E.A."/>
            <person name="Slobodkin A.I."/>
        </authorList>
    </citation>
    <scope>NUCLEOTIDE SEQUENCE [LARGE SCALE GENOMIC DNA]</scope>
    <source>
        <strain evidence="3 4">S69</strain>
    </source>
</reference>
<evidence type="ECO:0000313" key="4">
    <source>
        <dbReference type="Proteomes" id="UP000093080"/>
    </source>
</evidence>
<sequence length="480" mass="54172">MTISGLLKQSEGKTLEFKRDVSSPRNILKTVVAFANTAGGVLLIGVDNKTRKPVGIADPLEEEERLCNLIADAVMPRLVPNVEITTVEGKTLLLVEVFLSSLRPHWLKSEGPEKGVYVRLGSTNRQADRELIAELRRSVEGVSFDEMPMPDLSIDDLDLDAAQRAFFGERELNEQALLTLKLLVRDQGKTVPSKGGMLLFGHNRTFHFPDCWVQCGRFIGTDKARIFDHIEIDEPLPQSVDSIMLFLKKHAMRGADFSEVRRRDVWSIPLEPLREAVINALVHADWSQRGGPVRVAFFDDRIEVENPGILPPGITVEDMKQGVSKIRNPVIARVFRELRLIEQWGSGVPRIFRETKESGFPEPSIVELGLRVRFIFPLAKKIVVEEQLEFQTGSPTQSPTQSTDPVIRLLSALVDGPLSSGELRKRLNLKHRPTFRENYLHPALEKGYIEMTIPEKPSSRLQKYRLTEKGKRAIRKGEVE</sequence>
<dbReference type="SUPFAM" id="SSF46785">
    <property type="entry name" value="Winged helix' DNA-binding domain"/>
    <property type="match status" value="1"/>
</dbReference>
<dbReference type="InterPro" id="IPR038461">
    <property type="entry name" value="Schlafen_AlbA_2_dom_sf"/>
</dbReference>
<dbReference type="AlphaFoldDB" id="A0A1B9F6S8"/>
<dbReference type="InterPro" id="IPR036390">
    <property type="entry name" value="WH_DNA-bd_sf"/>
</dbReference>
<evidence type="ECO:0000313" key="3">
    <source>
        <dbReference type="EMBL" id="OCC15649.1"/>
    </source>
</evidence>
<dbReference type="InterPro" id="IPR038475">
    <property type="entry name" value="RecG_C_sf"/>
</dbReference>
<dbReference type="Pfam" id="PF13749">
    <property type="entry name" value="HATPase_c_4"/>
    <property type="match status" value="1"/>
</dbReference>
<dbReference type="PANTHER" id="PTHR30595:SF6">
    <property type="entry name" value="SCHLAFEN ALBA-2 DOMAIN-CONTAINING PROTEIN"/>
    <property type="match status" value="1"/>
</dbReference>
<dbReference type="RefSeq" id="WP_067616998.1">
    <property type="nucleotide sequence ID" value="NZ_MAGO01000004.1"/>
</dbReference>
<keyword evidence="3" id="KW-0067">ATP-binding</keyword>
<dbReference type="Pfam" id="PF04326">
    <property type="entry name" value="SLFN_AlbA_2"/>
    <property type="match status" value="1"/>
</dbReference>
<keyword evidence="4" id="KW-1185">Reference proteome</keyword>
<dbReference type="PANTHER" id="PTHR30595">
    <property type="entry name" value="GLPR-RELATED TRANSCRIPTIONAL REPRESSOR"/>
    <property type="match status" value="1"/>
</dbReference>
<accession>A0A1B9F6S8</accession>
<dbReference type="Pfam" id="PF21247">
    <property type="entry name" value="Fic-like_C"/>
    <property type="match status" value="1"/>
</dbReference>
<gene>
    <name evidence="3" type="ORF">DBT_1000</name>
</gene>
<keyword evidence="3" id="KW-0547">Nucleotide-binding</keyword>
<feature type="domain" description="Filamentation induced by cAMP protein Fic-like C-terminal" evidence="2">
    <location>
        <begin position="404"/>
        <end position="467"/>
    </location>
</feature>
<dbReference type="InterPro" id="IPR007421">
    <property type="entry name" value="Schlafen_AlbA_2_dom"/>
</dbReference>
<organism evidence="3 4">
    <name type="scientific">Dissulfuribacter thermophilus</name>
    <dbReference type="NCBI Taxonomy" id="1156395"/>
    <lineage>
        <taxon>Bacteria</taxon>
        <taxon>Pseudomonadati</taxon>
        <taxon>Thermodesulfobacteriota</taxon>
        <taxon>Dissulfuribacteria</taxon>
        <taxon>Dissulfuribacterales</taxon>
        <taxon>Dissulfuribacteraceae</taxon>
        <taxon>Dissulfuribacter</taxon>
    </lineage>
</organism>
<protein>
    <submittedName>
        <fullName evidence="3">ATP-dependent DNA helicase</fullName>
    </submittedName>
</protein>
<dbReference type="PATRIC" id="fig|1156395.6.peg.1018"/>
<comment type="caution">
    <text evidence="3">The sequence shown here is derived from an EMBL/GenBank/DDBJ whole genome shotgun (WGS) entry which is preliminary data.</text>
</comment>
<dbReference type="GO" id="GO:0004386">
    <property type="term" value="F:helicase activity"/>
    <property type="evidence" value="ECO:0007669"/>
    <property type="project" value="UniProtKB-KW"/>
</dbReference>
<evidence type="ECO:0000259" key="1">
    <source>
        <dbReference type="Pfam" id="PF04326"/>
    </source>
</evidence>
<keyword evidence="3" id="KW-0347">Helicase</keyword>
<evidence type="ECO:0000259" key="2">
    <source>
        <dbReference type="Pfam" id="PF21247"/>
    </source>
</evidence>
<name>A0A1B9F6S8_9BACT</name>
<keyword evidence="3" id="KW-0378">Hydrolase</keyword>
<dbReference type="Gene3D" id="3.30.565.60">
    <property type="match status" value="1"/>
</dbReference>
<dbReference type="InterPro" id="IPR049514">
    <property type="entry name" value="Fic-like_C"/>
</dbReference>
<feature type="domain" description="Schlafen AlbA-2" evidence="1">
    <location>
        <begin position="11"/>
        <end position="127"/>
    </location>
</feature>
<dbReference type="OrthoDB" id="9789524at2"/>
<dbReference type="Gene3D" id="3.30.950.30">
    <property type="entry name" value="Schlafen, AAA domain"/>
    <property type="match status" value="1"/>
</dbReference>
<dbReference type="STRING" id="1156395.DBT_1000"/>
<proteinExistence type="predicted"/>